<evidence type="ECO:0000313" key="3">
    <source>
        <dbReference type="Proteomes" id="UP000821866"/>
    </source>
</evidence>
<dbReference type="VEuPathDB" id="VectorBase:LOC119165507"/>
<dbReference type="OrthoDB" id="6509947at2759"/>
<dbReference type="OMA" id="SEPRIEY"/>
<protein>
    <submittedName>
        <fullName evidence="2">Uncharacterized protein</fullName>
    </submittedName>
</protein>
<accession>A0A9J6E5W8</accession>
<feature type="region of interest" description="Disordered" evidence="1">
    <location>
        <begin position="311"/>
        <end position="349"/>
    </location>
</feature>
<organism evidence="2 3">
    <name type="scientific">Rhipicephalus microplus</name>
    <name type="common">Cattle tick</name>
    <name type="synonym">Boophilus microplus</name>
    <dbReference type="NCBI Taxonomy" id="6941"/>
    <lineage>
        <taxon>Eukaryota</taxon>
        <taxon>Metazoa</taxon>
        <taxon>Ecdysozoa</taxon>
        <taxon>Arthropoda</taxon>
        <taxon>Chelicerata</taxon>
        <taxon>Arachnida</taxon>
        <taxon>Acari</taxon>
        <taxon>Parasitiformes</taxon>
        <taxon>Ixodida</taxon>
        <taxon>Ixodoidea</taxon>
        <taxon>Ixodidae</taxon>
        <taxon>Rhipicephalinae</taxon>
        <taxon>Rhipicephalus</taxon>
        <taxon>Boophilus</taxon>
    </lineage>
</organism>
<dbReference type="EMBL" id="JABSTU010000005">
    <property type="protein sequence ID" value="KAH8029674.1"/>
    <property type="molecule type" value="Genomic_DNA"/>
</dbReference>
<reference evidence="2" key="1">
    <citation type="journal article" date="2020" name="Cell">
        <title>Large-Scale Comparative Analyses of Tick Genomes Elucidate Their Genetic Diversity and Vector Capacities.</title>
        <authorList>
            <consortium name="Tick Genome and Microbiome Consortium (TIGMIC)"/>
            <person name="Jia N."/>
            <person name="Wang J."/>
            <person name="Shi W."/>
            <person name="Du L."/>
            <person name="Sun Y."/>
            <person name="Zhan W."/>
            <person name="Jiang J.F."/>
            <person name="Wang Q."/>
            <person name="Zhang B."/>
            <person name="Ji P."/>
            <person name="Bell-Sakyi L."/>
            <person name="Cui X.M."/>
            <person name="Yuan T.T."/>
            <person name="Jiang B.G."/>
            <person name="Yang W.F."/>
            <person name="Lam T.T."/>
            <person name="Chang Q.C."/>
            <person name="Ding S.J."/>
            <person name="Wang X.J."/>
            <person name="Zhu J.G."/>
            <person name="Ruan X.D."/>
            <person name="Zhao L."/>
            <person name="Wei J.T."/>
            <person name="Ye R.Z."/>
            <person name="Que T.C."/>
            <person name="Du C.H."/>
            <person name="Zhou Y.H."/>
            <person name="Cheng J.X."/>
            <person name="Dai P.F."/>
            <person name="Guo W.B."/>
            <person name="Han X.H."/>
            <person name="Huang E.J."/>
            <person name="Li L.F."/>
            <person name="Wei W."/>
            <person name="Gao Y.C."/>
            <person name="Liu J.Z."/>
            <person name="Shao H.Z."/>
            <person name="Wang X."/>
            <person name="Wang C.C."/>
            <person name="Yang T.C."/>
            <person name="Huo Q.B."/>
            <person name="Li W."/>
            <person name="Chen H.Y."/>
            <person name="Chen S.E."/>
            <person name="Zhou L.G."/>
            <person name="Ni X.B."/>
            <person name="Tian J.H."/>
            <person name="Sheng Y."/>
            <person name="Liu T."/>
            <person name="Pan Y.S."/>
            <person name="Xia L.Y."/>
            <person name="Li J."/>
            <person name="Zhao F."/>
            <person name="Cao W.C."/>
        </authorList>
    </citation>
    <scope>NUCLEOTIDE SEQUENCE</scope>
    <source>
        <strain evidence="2">Rmic-2018</strain>
    </source>
</reference>
<evidence type="ECO:0000256" key="1">
    <source>
        <dbReference type="SAM" id="MobiDB-lite"/>
    </source>
</evidence>
<gene>
    <name evidence="2" type="ORF">HPB51_002253</name>
</gene>
<evidence type="ECO:0000313" key="2">
    <source>
        <dbReference type="EMBL" id="KAH8029674.1"/>
    </source>
</evidence>
<keyword evidence="3" id="KW-1185">Reference proteome</keyword>
<proteinExistence type="predicted"/>
<feature type="region of interest" description="Disordered" evidence="1">
    <location>
        <begin position="136"/>
        <end position="252"/>
    </location>
</feature>
<dbReference type="AlphaFoldDB" id="A0A9J6E5W8"/>
<sequence length="349" mass="37651">MATAGQFGEIPLECTYWSPIETGLPAPGPVYLPPPEFIGVFLPPPVPVLEVSDPLTPYDIDPAASAARLQKLLRLPPSYPWTPGPTLPTDDVAYGRGFGYTTPPLPLWLKPAFVYGTAPNMYVPRPTLEPIVPAATPSASPAWTPPPPVRRHMPHFRNGPTPPPPGGRRTREGMRPPSSQTTETPVGASDSGEFSPDLPAEPDSEIADQLLQKKKKAASKAGQPVSETTDPAKESAEKLVASQASNHTGARPKVTCVYSAIALKSLNVGGCEHVSPSGERATLSEPRIEYCWPDETPTEQEEEPVAYLRAAEAKPTEPPRAKSSMQDRGRKLGSPRDRGPRRHYSVTAW</sequence>
<name>A0A9J6E5W8_RHIMP</name>
<dbReference type="Proteomes" id="UP000821866">
    <property type="component" value="Chromosome 3"/>
</dbReference>
<reference evidence="2" key="2">
    <citation type="submission" date="2021-09" db="EMBL/GenBank/DDBJ databases">
        <authorList>
            <person name="Jia N."/>
            <person name="Wang J."/>
            <person name="Shi W."/>
            <person name="Du L."/>
            <person name="Sun Y."/>
            <person name="Zhan W."/>
            <person name="Jiang J."/>
            <person name="Wang Q."/>
            <person name="Zhang B."/>
            <person name="Ji P."/>
            <person name="Sakyi L.B."/>
            <person name="Cui X."/>
            <person name="Yuan T."/>
            <person name="Jiang B."/>
            <person name="Yang W."/>
            <person name="Lam T.T.-Y."/>
            <person name="Chang Q."/>
            <person name="Ding S."/>
            <person name="Wang X."/>
            <person name="Zhu J."/>
            <person name="Ruan X."/>
            <person name="Zhao L."/>
            <person name="Wei J."/>
            <person name="Que T."/>
            <person name="Du C."/>
            <person name="Cheng J."/>
            <person name="Dai P."/>
            <person name="Han X."/>
            <person name="Huang E."/>
            <person name="Gao Y."/>
            <person name="Liu J."/>
            <person name="Shao H."/>
            <person name="Ye R."/>
            <person name="Li L."/>
            <person name="Wei W."/>
            <person name="Wang X."/>
            <person name="Wang C."/>
            <person name="Huo Q."/>
            <person name="Li W."/>
            <person name="Guo W."/>
            <person name="Chen H."/>
            <person name="Chen S."/>
            <person name="Zhou L."/>
            <person name="Zhou L."/>
            <person name="Ni X."/>
            <person name="Tian J."/>
            <person name="Zhou Y."/>
            <person name="Sheng Y."/>
            <person name="Liu T."/>
            <person name="Pan Y."/>
            <person name="Xia L."/>
            <person name="Li J."/>
            <person name="Zhao F."/>
            <person name="Cao W."/>
        </authorList>
    </citation>
    <scope>NUCLEOTIDE SEQUENCE</scope>
    <source>
        <strain evidence="2">Rmic-2018</strain>
        <tissue evidence="2">Larvae</tissue>
    </source>
</reference>
<feature type="compositionally biased region" description="Basic and acidic residues" evidence="1">
    <location>
        <begin position="311"/>
        <end position="338"/>
    </location>
</feature>
<feature type="compositionally biased region" description="Basic residues" evidence="1">
    <location>
        <begin position="339"/>
        <end position="349"/>
    </location>
</feature>
<comment type="caution">
    <text evidence="2">The sequence shown here is derived from an EMBL/GenBank/DDBJ whole genome shotgun (WGS) entry which is preliminary data.</text>
</comment>